<organism evidence="1 2">
    <name type="scientific">Loigolactobacillus bifermentans DSM 20003</name>
    <dbReference type="NCBI Taxonomy" id="1423726"/>
    <lineage>
        <taxon>Bacteria</taxon>
        <taxon>Bacillati</taxon>
        <taxon>Bacillota</taxon>
        <taxon>Bacilli</taxon>
        <taxon>Lactobacillales</taxon>
        <taxon>Lactobacillaceae</taxon>
        <taxon>Loigolactobacillus</taxon>
    </lineage>
</organism>
<dbReference type="Proteomes" id="UP000051461">
    <property type="component" value="Unassembled WGS sequence"/>
</dbReference>
<protein>
    <submittedName>
        <fullName evidence="1">Uncharacterized protein</fullName>
    </submittedName>
</protein>
<evidence type="ECO:0000313" key="2">
    <source>
        <dbReference type="Proteomes" id="UP000051461"/>
    </source>
</evidence>
<dbReference type="RefSeq" id="WP_057904138.1">
    <property type="nucleotide sequence ID" value="NZ_AZDA01000039.1"/>
</dbReference>
<reference evidence="1 2" key="1">
    <citation type="journal article" date="2015" name="Genome Announc.">
        <title>Expanding the biotechnology potential of lactobacilli through comparative genomics of 213 strains and associated genera.</title>
        <authorList>
            <person name="Sun Z."/>
            <person name="Harris H.M."/>
            <person name="McCann A."/>
            <person name="Guo C."/>
            <person name="Argimon S."/>
            <person name="Zhang W."/>
            <person name="Yang X."/>
            <person name="Jeffery I.B."/>
            <person name="Cooney J.C."/>
            <person name="Kagawa T.F."/>
            <person name="Liu W."/>
            <person name="Song Y."/>
            <person name="Salvetti E."/>
            <person name="Wrobel A."/>
            <person name="Rasinkangas P."/>
            <person name="Parkhill J."/>
            <person name="Rea M.C."/>
            <person name="O'Sullivan O."/>
            <person name="Ritari J."/>
            <person name="Douillard F.P."/>
            <person name="Paul Ross R."/>
            <person name="Yang R."/>
            <person name="Briner A.E."/>
            <person name="Felis G.E."/>
            <person name="de Vos W.M."/>
            <person name="Barrangou R."/>
            <person name="Klaenhammer T.R."/>
            <person name="Caufield P.W."/>
            <person name="Cui Y."/>
            <person name="Zhang H."/>
            <person name="O'Toole P.W."/>
        </authorList>
    </citation>
    <scope>NUCLEOTIDE SEQUENCE [LARGE SCALE GENOMIC DNA]</scope>
    <source>
        <strain evidence="1 2">DSM 20003</strain>
    </source>
</reference>
<evidence type="ECO:0000313" key="1">
    <source>
        <dbReference type="EMBL" id="KRK39786.1"/>
    </source>
</evidence>
<accession>A0A0R1H8A8</accession>
<proteinExistence type="predicted"/>
<dbReference type="OrthoDB" id="2296174at2"/>
<dbReference type="PATRIC" id="fig|1423726.3.peg.2365"/>
<sequence length="113" mass="13177">MPLEPQQMQSLKQQMQQAAATNPLLIYRAVQPKTQQQFYQVANQQRFEHLQQLLGQQYTLTIAKQPLAVTETLVYWALAEMALHDDPTKPEQQQHFKVLTNRVLTENNFPENT</sequence>
<keyword evidence="2" id="KW-1185">Reference proteome</keyword>
<dbReference type="EMBL" id="AZDA01000039">
    <property type="protein sequence ID" value="KRK39786.1"/>
    <property type="molecule type" value="Genomic_DNA"/>
</dbReference>
<name>A0A0R1H8A8_9LACO</name>
<dbReference type="AlphaFoldDB" id="A0A0R1H8A8"/>
<dbReference type="STRING" id="1423726.FC07_GL002279"/>
<comment type="caution">
    <text evidence="1">The sequence shown here is derived from an EMBL/GenBank/DDBJ whole genome shotgun (WGS) entry which is preliminary data.</text>
</comment>
<gene>
    <name evidence="1" type="ORF">FC07_GL002279</name>
</gene>